<dbReference type="SUPFAM" id="SSF53807">
    <property type="entry name" value="Helical backbone' metal receptor"/>
    <property type="match status" value="1"/>
</dbReference>
<dbReference type="PROSITE" id="PS51257">
    <property type="entry name" value="PROKAR_LIPOPROTEIN"/>
    <property type="match status" value="1"/>
</dbReference>
<accession>A0AA41BWM3</accession>
<dbReference type="Gene3D" id="3.40.50.1980">
    <property type="entry name" value="Nitrogenase molybdenum iron protein domain"/>
    <property type="match status" value="2"/>
</dbReference>
<dbReference type="InterPro" id="IPR002491">
    <property type="entry name" value="ABC_transptr_periplasmic_BD"/>
</dbReference>
<dbReference type="InterPro" id="IPR050902">
    <property type="entry name" value="ABC_Transporter_SBP"/>
</dbReference>
<protein>
    <submittedName>
        <fullName evidence="2">ABC transporter substrate-binding protein</fullName>
    </submittedName>
</protein>
<dbReference type="PANTHER" id="PTHR30535:SF34">
    <property type="entry name" value="MOLYBDATE-BINDING PROTEIN MOLA"/>
    <property type="match status" value="1"/>
</dbReference>
<gene>
    <name evidence="2" type="ORF">ITX54_11180</name>
</gene>
<dbReference type="EMBL" id="JADMKS010000004">
    <property type="protein sequence ID" value="MBF6637216.1"/>
    <property type="molecule type" value="Genomic_DNA"/>
</dbReference>
<comment type="caution">
    <text evidence="2">The sequence shown here is derived from an EMBL/GenBank/DDBJ whole genome shotgun (WGS) entry which is preliminary data.</text>
</comment>
<dbReference type="PANTHER" id="PTHR30535">
    <property type="entry name" value="VITAMIN B12-BINDING PROTEIN"/>
    <property type="match status" value="1"/>
</dbReference>
<reference evidence="2" key="2">
    <citation type="submission" date="2022-09" db="EMBL/GenBank/DDBJ databases">
        <title>Rouxiella aceris sp. nov., isolated from tree sap and emended description of the genus Rhouxiella.</title>
        <authorList>
            <person name="Kim I.S."/>
        </authorList>
    </citation>
    <scope>NUCLEOTIDE SEQUENCE</scope>
    <source>
        <strain evidence="2">SAP-2</strain>
    </source>
</reference>
<dbReference type="AlphaFoldDB" id="A0AA41BWM3"/>
<evidence type="ECO:0000313" key="3">
    <source>
        <dbReference type="Proteomes" id="UP000705283"/>
    </source>
</evidence>
<organism evidence="2 3">
    <name type="scientific">Rouxiella silvae</name>
    <dbReference type="NCBI Taxonomy" id="1646373"/>
    <lineage>
        <taxon>Bacteria</taxon>
        <taxon>Pseudomonadati</taxon>
        <taxon>Pseudomonadota</taxon>
        <taxon>Gammaproteobacteria</taxon>
        <taxon>Enterobacterales</taxon>
        <taxon>Yersiniaceae</taxon>
        <taxon>Rouxiella</taxon>
    </lineage>
</organism>
<sequence length="374" mass="41851">MRFSSWAMAVAIAIGGGTGGCQVQAKTVTDIFQRRVEVPDNPQRIVLGESRMLYSLALIENGDPSANVVGWPGDMAHYDPQSWQIYLKAFPHIATIPQLGNTSYDQMSAEKILALRPDLVILPRYAKNPSGEGSIEQQLQKANVPFIYVDFRVDQLNNTIPSLKLLGEVLNTQQKAQRFITFYQQHMNHITQTLAAYHGPKPTVMLQLHLGRRESCCTTVSKGNLADLLQFAGGDNIARKAFKGVYGEMNPESVIAANPDIYMTTGMSGPEKPDDLQLGPLVSQRQAQDSFKKLMSQQPILSSLQAVREGKAYSLWHNFYLSPYHLIDVEIFAKVFYPQLFASLNPDQTLNDIYQQFLPIQLTGTYWTHLSTQP</sequence>
<evidence type="ECO:0000313" key="2">
    <source>
        <dbReference type="EMBL" id="MBF6637216.1"/>
    </source>
</evidence>
<name>A0AA41BWM3_9GAMM</name>
<evidence type="ECO:0000259" key="1">
    <source>
        <dbReference type="PROSITE" id="PS50983"/>
    </source>
</evidence>
<dbReference type="Pfam" id="PF01497">
    <property type="entry name" value="Peripla_BP_2"/>
    <property type="match status" value="1"/>
</dbReference>
<proteinExistence type="predicted"/>
<dbReference type="CDD" id="cd01139">
    <property type="entry name" value="TroA_f"/>
    <property type="match status" value="1"/>
</dbReference>
<dbReference type="PROSITE" id="PS50983">
    <property type="entry name" value="FE_B12_PBP"/>
    <property type="match status" value="1"/>
</dbReference>
<reference evidence="2" key="1">
    <citation type="submission" date="2020-11" db="EMBL/GenBank/DDBJ databases">
        <authorList>
            <person name="Lee S.D."/>
        </authorList>
    </citation>
    <scope>NUCLEOTIDE SEQUENCE</scope>
    <source>
        <strain evidence="2">SAP-2</strain>
    </source>
</reference>
<dbReference type="Proteomes" id="UP000705283">
    <property type="component" value="Unassembled WGS sequence"/>
</dbReference>
<feature type="domain" description="Fe/B12 periplasmic-binding" evidence="1">
    <location>
        <begin position="44"/>
        <end position="344"/>
    </location>
</feature>